<feature type="compositionally biased region" description="Polar residues" evidence="1">
    <location>
        <begin position="299"/>
        <end position="316"/>
    </location>
</feature>
<reference evidence="3" key="1">
    <citation type="journal article" date="2017" name="Nat. Commun.">
        <title>The asparagus genome sheds light on the origin and evolution of a young Y chromosome.</title>
        <authorList>
            <person name="Harkess A."/>
            <person name="Zhou J."/>
            <person name="Xu C."/>
            <person name="Bowers J.E."/>
            <person name="Van der Hulst R."/>
            <person name="Ayyampalayam S."/>
            <person name="Mercati F."/>
            <person name="Riccardi P."/>
            <person name="McKain M.R."/>
            <person name="Kakrana A."/>
            <person name="Tang H."/>
            <person name="Ray J."/>
            <person name="Groenendijk J."/>
            <person name="Arikit S."/>
            <person name="Mathioni S.M."/>
            <person name="Nakano M."/>
            <person name="Shan H."/>
            <person name="Telgmann-Rauber A."/>
            <person name="Kanno A."/>
            <person name="Yue Z."/>
            <person name="Chen H."/>
            <person name="Li W."/>
            <person name="Chen Y."/>
            <person name="Xu X."/>
            <person name="Zhang Y."/>
            <person name="Luo S."/>
            <person name="Chen H."/>
            <person name="Gao J."/>
            <person name="Mao Z."/>
            <person name="Pires J.C."/>
            <person name="Luo M."/>
            <person name="Kudrna D."/>
            <person name="Wing R.A."/>
            <person name="Meyers B.C."/>
            <person name="Yi K."/>
            <person name="Kong H."/>
            <person name="Lavrijsen P."/>
            <person name="Sunseri F."/>
            <person name="Falavigna A."/>
            <person name="Ye Y."/>
            <person name="Leebens-Mack J.H."/>
            <person name="Chen G."/>
        </authorList>
    </citation>
    <scope>NUCLEOTIDE SEQUENCE [LARGE SCALE GENOMIC DNA]</scope>
    <source>
        <strain evidence="3">cv. DH0086</strain>
    </source>
</reference>
<evidence type="ECO:0000256" key="1">
    <source>
        <dbReference type="SAM" id="MobiDB-lite"/>
    </source>
</evidence>
<dbReference type="AlphaFoldDB" id="A0A5P1FEN4"/>
<feature type="region of interest" description="Disordered" evidence="1">
    <location>
        <begin position="1"/>
        <end position="29"/>
    </location>
</feature>
<dbReference type="Gene3D" id="2.30.29.70">
    <property type="entry name" value="Proteasomal ubiquitin receptor Rpn13/ADRM1"/>
    <property type="match status" value="1"/>
</dbReference>
<feature type="region of interest" description="Disordered" evidence="1">
    <location>
        <begin position="298"/>
        <end position="382"/>
    </location>
</feature>
<dbReference type="PANTHER" id="PTHR36741:SF1">
    <property type="entry name" value="OS07G0100500 PROTEIN"/>
    <property type="match status" value="1"/>
</dbReference>
<dbReference type="OMA" id="KPQCAAI"/>
<dbReference type="Proteomes" id="UP000243459">
    <property type="component" value="Chromosome 2"/>
</dbReference>
<organism evidence="2 3">
    <name type="scientific">Asparagus officinalis</name>
    <name type="common">Garden asparagus</name>
    <dbReference type="NCBI Taxonomy" id="4686"/>
    <lineage>
        <taxon>Eukaryota</taxon>
        <taxon>Viridiplantae</taxon>
        <taxon>Streptophyta</taxon>
        <taxon>Embryophyta</taxon>
        <taxon>Tracheophyta</taxon>
        <taxon>Spermatophyta</taxon>
        <taxon>Magnoliopsida</taxon>
        <taxon>Liliopsida</taxon>
        <taxon>Asparagales</taxon>
        <taxon>Asparagaceae</taxon>
        <taxon>Asparagoideae</taxon>
        <taxon>Asparagus</taxon>
    </lineage>
</organism>
<feature type="compositionally biased region" description="Basic and acidic residues" evidence="1">
    <location>
        <begin position="370"/>
        <end position="380"/>
    </location>
</feature>
<evidence type="ECO:0000313" key="2">
    <source>
        <dbReference type="EMBL" id="ONK76826.1"/>
    </source>
</evidence>
<evidence type="ECO:0000313" key="3">
    <source>
        <dbReference type="Proteomes" id="UP000243459"/>
    </source>
</evidence>
<dbReference type="InterPro" id="IPR038633">
    <property type="entry name" value="Rpn13/ADRM1_Pru_sf"/>
</dbReference>
<name>A0A5P1FEN4_ASPOF</name>
<feature type="compositionally biased region" description="Polar residues" evidence="1">
    <location>
        <begin position="345"/>
        <end position="369"/>
    </location>
</feature>
<dbReference type="Gramene" id="ONK76826">
    <property type="protein sequence ID" value="ONK76826"/>
    <property type="gene ID" value="A4U43_C02F230"/>
</dbReference>
<keyword evidence="3" id="KW-1185">Reference proteome</keyword>
<accession>A0A5P1FEN4</accession>
<proteinExistence type="predicted"/>
<dbReference type="PANTHER" id="PTHR36741">
    <property type="entry name" value="OS07G0100500 PROTEIN"/>
    <property type="match status" value="1"/>
</dbReference>
<dbReference type="OrthoDB" id="1921521at2759"/>
<protein>
    <submittedName>
        <fullName evidence="2">Uncharacterized protein</fullName>
    </submittedName>
</protein>
<feature type="compositionally biased region" description="Basic and acidic residues" evidence="1">
    <location>
        <begin position="333"/>
        <end position="344"/>
    </location>
</feature>
<gene>
    <name evidence="2" type="ORF">A4U43_C02F230</name>
</gene>
<dbReference type="EMBL" id="CM007382">
    <property type="protein sequence ID" value="ONK76826.1"/>
    <property type="molecule type" value="Genomic_DNA"/>
</dbReference>
<feature type="compositionally biased region" description="Basic and acidic residues" evidence="1">
    <location>
        <begin position="1"/>
        <end position="18"/>
    </location>
</feature>
<sequence length="680" mass="72732">MVAPKREGESSDRGDRPDPLPGSRTAGGLTERLRDALLGEPDEDLVLDRSDAENGIAQWLRALDLQVLGACRADERLKPLLKLNISSGVEEDRLLARLGQHFDASEVGMLARCLCIPLVSIRVGKVKKQGNLLSPTATRGHLNLSLLSSSNMRISFTGDDGCTEKLAVLSNVAEASEVVVEEISADTSGRSFLIKLPGSEVLYFWCSEKSNDRGMELLAKMKNLLRRKPSLARLTGICESRLDSFATHIRAYLLGSSNTAEADLLSLSGESSAGVHASDTYFHSPPLFSKSSRCRFTAAHTTKGQPSHQGSLSPRPNTFKDGTARSSSSIRNNIKEKLKRRGDTHNSSFLSISQPSIPTVSTSCTQSSHQPEDETVRGSDSDSCSFLPSVTLSEMHCISSSPSSSIPLFLNLPSSLISSSNSLFSPYYCLCPPCPSALQYPAAPSRLPITFNESMPLPPLSSLLSASVPPVSLVTSSVPLSIPSLPTINLPSLFPESFARLSIPVTSFVTLPTSQQISTFSGYMSDPIVHTPVIDVCSSGQGYLVSAGPAMSSVMPPLLPSFVNHPLISSTESAVENSARETLRMLMASTPKFTYQKPMIVIPGTDGMNHNATVIPGSNRDVVADVGQGLYGGAFIDVEAVAMGLSSLGLSLSSSKVDGRVKIGKQERNDHAFTEESSED</sequence>